<keyword evidence="10" id="KW-1185">Reference proteome</keyword>
<feature type="domain" description="Major facilitator superfamily (MFS) profile" evidence="8">
    <location>
        <begin position="6"/>
        <end position="381"/>
    </location>
</feature>
<evidence type="ECO:0000313" key="9">
    <source>
        <dbReference type="EMBL" id="MFF5921107.1"/>
    </source>
</evidence>
<comment type="subcellular location">
    <subcellularLocation>
        <location evidence="1">Cell membrane</location>
        <topology evidence="1">Multi-pass membrane protein</topology>
    </subcellularLocation>
</comment>
<dbReference type="PANTHER" id="PTHR43124:SF10">
    <property type="entry name" value="PURINE EFFLUX PUMP PBUE"/>
    <property type="match status" value="1"/>
</dbReference>
<comment type="caution">
    <text evidence="9">The sequence shown here is derived from an EMBL/GenBank/DDBJ whole genome shotgun (WGS) entry which is preliminary data.</text>
</comment>
<keyword evidence="4 7" id="KW-1133">Transmembrane helix</keyword>
<keyword evidence="3 7" id="KW-0812">Transmembrane</keyword>
<feature type="transmembrane region" description="Helical" evidence="7">
    <location>
        <begin position="241"/>
        <end position="259"/>
    </location>
</feature>
<dbReference type="InterPro" id="IPR020846">
    <property type="entry name" value="MFS_dom"/>
</dbReference>
<feature type="transmembrane region" description="Helical" evidence="7">
    <location>
        <begin position="291"/>
        <end position="309"/>
    </location>
</feature>
<sequence length="434" mass="43050">MGGTRAVALLALGSFAMGTDAYAMAGLLPDIGADLHVSVSLAGQSVTAFTLCYALAAPLFSAVLARWGTRTVLVTALVVFVVANAGTALTGSYAGLLGTRALAGAGAGLFTPAAATAAVALVPPERRGRALGLVLGGMSAGTVLGVPLGLLVAADAGWRTALWLVTGLGVVALAGVGTALPPVRGAAAPSLRARFGALTRPRVAAVVAVTFTQTVASLGLYTYLEPVLHRVADVGSAVPYLWVWGIGGVCGSLLAGTLVDRTGRPALLAVALLGTLGAALALLPWTGTVPGLVLLPLIVWGAVGWAFVVPQQHRLLAREGEGGAAAVGLNSSATYLGGAVGSALGGLALAHGLDARWLPLPAAGVALAGVLFHLTAVRALAGREAEAGTGHRDAGPDRRDAGTEPRGAATDPRDRDGTGAADATAAEALERNTP</sequence>
<protein>
    <submittedName>
        <fullName evidence="9">MFS transporter</fullName>
    </submittedName>
</protein>
<evidence type="ECO:0000256" key="6">
    <source>
        <dbReference type="SAM" id="MobiDB-lite"/>
    </source>
</evidence>
<proteinExistence type="predicted"/>
<feature type="transmembrane region" description="Helical" evidence="7">
    <location>
        <begin position="130"/>
        <end position="154"/>
    </location>
</feature>
<dbReference type="RefSeq" id="WP_388308625.1">
    <property type="nucleotide sequence ID" value="NZ_JBIBDZ010000006.1"/>
</dbReference>
<accession>A0ABW6XUC3</accession>
<dbReference type="InterPro" id="IPR036259">
    <property type="entry name" value="MFS_trans_sf"/>
</dbReference>
<dbReference type="CDD" id="cd17324">
    <property type="entry name" value="MFS_NepI_like"/>
    <property type="match status" value="1"/>
</dbReference>
<feature type="transmembrane region" description="Helical" evidence="7">
    <location>
        <begin position="266"/>
        <end position="285"/>
    </location>
</feature>
<feature type="transmembrane region" description="Helical" evidence="7">
    <location>
        <begin position="160"/>
        <end position="183"/>
    </location>
</feature>
<dbReference type="PANTHER" id="PTHR43124">
    <property type="entry name" value="PURINE EFFLUX PUMP PBUE"/>
    <property type="match status" value="1"/>
</dbReference>
<evidence type="ECO:0000256" key="7">
    <source>
        <dbReference type="SAM" id="Phobius"/>
    </source>
</evidence>
<evidence type="ECO:0000256" key="2">
    <source>
        <dbReference type="ARBA" id="ARBA00022475"/>
    </source>
</evidence>
<feature type="transmembrane region" description="Helical" evidence="7">
    <location>
        <begin position="72"/>
        <end position="95"/>
    </location>
</feature>
<name>A0ABW6XUC3_9ACTN</name>
<evidence type="ECO:0000256" key="5">
    <source>
        <dbReference type="ARBA" id="ARBA00023136"/>
    </source>
</evidence>
<dbReference type="Pfam" id="PF07690">
    <property type="entry name" value="MFS_1"/>
    <property type="match status" value="1"/>
</dbReference>
<evidence type="ECO:0000259" key="8">
    <source>
        <dbReference type="PROSITE" id="PS50850"/>
    </source>
</evidence>
<evidence type="ECO:0000313" key="10">
    <source>
        <dbReference type="Proteomes" id="UP001602370"/>
    </source>
</evidence>
<dbReference type="InterPro" id="IPR011701">
    <property type="entry name" value="MFS"/>
</dbReference>
<dbReference type="EMBL" id="JBIBDZ010000006">
    <property type="protein sequence ID" value="MFF5921107.1"/>
    <property type="molecule type" value="Genomic_DNA"/>
</dbReference>
<feature type="transmembrane region" description="Helical" evidence="7">
    <location>
        <begin position="203"/>
        <end position="221"/>
    </location>
</feature>
<organism evidence="9 10">
    <name type="scientific">Streptomyces flavochromogenes</name>
    <dbReference type="NCBI Taxonomy" id="68199"/>
    <lineage>
        <taxon>Bacteria</taxon>
        <taxon>Bacillati</taxon>
        <taxon>Actinomycetota</taxon>
        <taxon>Actinomycetes</taxon>
        <taxon>Kitasatosporales</taxon>
        <taxon>Streptomycetaceae</taxon>
        <taxon>Streptomyces</taxon>
    </lineage>
</organism>
<dbReference type="Proteomes" id="UP001602370">
    <property type="component" value="Unassembled WGS sequence"/>
</dbReference>
<dbReference type="InterPro" id="IPR050189">
    <property type="entry name" value="MFS_Efflux_Transporters"/>
</dbReference>
<evidence type="ECO:0000256" key="4">
    <source>
        <dbReference type="ARBA" id="ARBA00022989"/>
    </source>
</evidence>
<evidence type="ECO:0000256" key="3">
    <source>
        <dbReference type="ARBA" id="ARBA00022692"/>
    </source>
</evidence>
<dbReference type="SUPFAM" id="SSF103473">
    <property type="entry name" value="MFS general substrate transporter"/>
    <property type="match status" value="1"/>
</dbReference>
<dbReference type="PROSITE" id="PS50850">
    <property type="entry name" value="MFS"/>
    <property type="match status" value="1"/>
</dbReference>
<dbReference type="Gene3D" id="1.20.1250.20">
    <property type="entry name" value="MFS general substrate transporter like domains"/>
    <property type="match status" value="1"/>
</dbReference>
<feature type="compositionally biased region" description="Basic and acidic residues" evidence="6">
    <location>
        <begin position="385"/>
        <end position="403"/>
    </location>
</feature>
<feature type="transmembrane region" description="Helical" evidence="7">
    <location>
        <begin position="101"/>
        <end position="123"/>
    </location>
</feature>
<keyword evidence="5 7" id="KW-0472">Membrane</keyword>
<gene>
    <name evidence="9" type="ORF">ACFY8C_22590</name>
</gene>
<feature type="transmembrane region" description="Helical" evidence="7">
    <location>
        <begin position="41"/>
        <end position="65"/>
    </location>
</feature>
<keyword evidence="2" id="KW-1003">Cell membrane</keyword>
<feature type="region of interest" description="Disordered" evidence="6">
    <location>
        <begin position="385"/>
        <end position="434"/>
    </location>
</feature>
<evidence type="ECO:0000256" key="1">
    <source>
        <dbReference type="ARBA" id="ARBA00004651"/>
    </source>
</evidence>
<reference evidence="9 10" key="1">
    <citation type="submission" date="2024-10" db="EMBL/GenBank/DDBJ databases">
        <title>The Natural Products Discovery Center: Release of the First 8490 Sequenced Strains for Exploring Actinobacteria Biosynthetic Diversity.</title>
        <authorList>
            <person name="Kalkreuter E."/>
            <person name="Kautsar S.A."/>
            <person name="Yang D."/>
            <person name="Bader C.D."/>
            <person name="Teijaro C.N."/>
            <person name="Fluegel L."/>
            <person name="Davis C.M."/>
            <person name="Simpson J.R."/>
            <person name="Lauterbach L."/>
            <person name="Steele A.D."/>
            <person name="Gui C."/>
            <person name="Meng S."/>
            <person name="Li G."/>
            <person name="Viehrig K."/>
            <person name="Ye F."/>
            <person name="Su P."/>
            <person name="Kiefer A.F."/>
            <person name="Nichols A."/>
            <person name="Cepeda A.J."/>
            <person name="Yan W."/>
            <person name="Fan B."/>
            <person name="Jiang Y."/>
            <person name="Adhikari A."/>
            <person name="Zheng C.-J."/>
            <person name="Schuster L."/>
            <person name="Cowan T.M."/>
            <person name="Smanski M.J."/>
            <person name="Chevrette M.G."/>
            <person name="De Carvalho L.P.S."/>
            <person name="Shen B."/>
        </authorList>
    </citation>
    <scope>NUCLEOTIDE SEQUENCE [LARGE SCALE GENOMIC DNA]</scope>
    <source>
        <strain evidence="9 10">NPDC012605</strain>
    </source>
</reference>